<name>A0A179YEV8_LACRH</name>
<gene>
    <name evidence="1" type="ORF">HWN39_08080</name>
</gene>
<dbReference type="OrthoDB" id="2327214at2"/>
<proteinExistence type="predicted"/>
<comment type="caution">
    <text evidence="1">The sequence shown here is derived from an EMBL/GenBank/DDBJ whole genome shotgun (WGS) entry which is preliminary data.</text>
</comment>
<dbReference type="EMBL" id="JABXWP010000010">
    <property type="protein sequence ID" value="NVO88461.1"/>
    <property type="molecule type" value="Genomic_DNA"/>
</dbReference>
<dbReference type="AlphaFoldDB" id="A0A179YEV8"/>
<reference evidence="1 2" key="1">
    <citation type="submission" date="2020-06" db="EMBL/GenBank/DDBJ databases">
        <title>Lactobacillus rhamnosus QC,genome.</title>
        <authorList>
            <person name="Yi H."/>
            <person name="Jin M."/>
        </authorList>
    </citation>
    <scope>NUCLEOTIDE SEQUENCE [LARGE SCALE GENOMIC DNA]</scope>
    <source>
        <strain evidence="1 2">QC</strain>
    </source>
</reference>
<protein>
    <submittedName>
        <fullName evidence="1">Uncharacterized protein</fullName>
    </submittedName>
</protein>
<accession>A0A179YEV8</accession>
<dbReference type="Proteomes" id="UP000542889">
    <property type="component" value="Unassembled WGS sequence"/>
</dbReference>
<dbReference type="RefSeq" id="WP_005715496.1">
    <property type="nucleotide sequence ID" value="NZ_CP094328.1"/>
</dbReference>
<sequence>MIILLDILILLVTGALLITVTTQLIEPVNWIIDGILYVGLLLVNAAFGGWLTLFTIIYALYMPALICGIWVYRRRHLAS</sequence>
<evidence type="ECO:0000313" key="1">
    <source>
        <dbReference type="EMBL" id="NVO88461.1"/>
    </source>
</evidence>
<organism evidence="1 2">
    <name type="scientific">Lacticaseibacillus rhamnosus</name>
    <name type="common">Lactobacillus rhamnosus</name>
    <dbReference type="NCBI Taxonomy" id="47715"/>
    <lineage>
        <taxon>Bacteria</taxon>
        <taxon>Bacillati</taxon>
        <taxon>Bacillota</taxon>
        <taxon>Bacilli</taxon>
        <taxon>Lactobacillales</taxon>
        <taxon>Lactobacillaceae</taxon>
        <taxon>Lacticaseibacillus</taxon>
    </lineage>
</organism>
<evidence type="ECO:0000313" key="2">
    <source>
        <dbReference type="Proteomes" id="UP000542889"/>
    </source>
</evidence>
<dbReference type="STRING" id="47715.AWJ15_03960"/>